<feature type="transmembrane region" description="Helical" evidence="2">
    <location>
        <begin position="135"/>
        <end position="155"/>
    </location>
</feature>
<feature type="transmembrane region" description="Helical" evidence="2">
    <location>
        <begin position="90"/>
        <end position="115"/>
    </location>
</feature>
<keyword evidence="2" id="KW-0472">Membrane</keyword>
<keyword evidence="2" id="KW-1133">Transmembrane helix</keyword>
<gene>
    <name evidence="3" type="ORF">DPMN_169392</name>
</gene>
<evidence type="ECO:0000313" key="4">
    <source>
        <dbReference type="Proteomes" id="UP000828390"/>
    </source>
</evidence>
<keyword evidence="4" id="KW-1185">Reference proteome</keyword>
<proteinExistence type="predicted"/>
<keyword evidence="2" id="KW-0812">Transmembrane</keyword>
<feature type="transmembrane region" description="Helical" evidence="2">
    <location>
        <begin position="22"/>
        <end position="43"/>
    </location>
</feature>
<dbReference type="EMBL" id="JAIWYP010000009">
    <property type="protein sequence ID" value="KAH3768180.1"/>
    <property type="molecule type" value="Genomic_DNA"/>
</dbReference>
<dbReference type="Proteomes" id="UP000828390">
    <property type="component" value="Unassembled WGS sequence"/>
</dbReference>
<reference evidence="3" key="1">
    <citation type="journal article" date="2019" name="bioRxiv">
        <title>The Genome of the Zebra Mussel, Dreissena polymorpha: A Resource for Invasive Species Research.</title>
        <authorList>
            <person name="McCartney M.A."/>
            <person name="Auch B."/>
            <person name="Kono T."/>
            <person name="Mallez S."/>
            <person name="Zhang Y."/>
            <person name="Obille A."/>
            <person name="Becker A."/>
            <person name="Abrahante J.E."/>
            <person name="Garbe J."/>
            <person name="Badalamenti J.P."/>
            <person name="Herman A."/>
            <person name="Mangelson H."/>
            <person name="Liachko I."/>
            <person name="Sullivan S."/>
            <person name="Sone E.D."/>
            <person name="Koren S."/>
            <person name="Silverstein K.A.T."/>
            <person name="Beckman K.B."/>
            <person name="Gohl D.M."/>
        </authorList>
    </citation>
    <scope>NUCLEOTIDE SEQUENCE</scope>
    <source>
        <strain evidence="3">Duluth1</strain>
        <tissue evidence="3">Whole animal</tissue>
    </source>
</reference>
<comment type="caution">
    <text evidence="3">The sequence shown here is derived from an EMBL/GenBank/DDBJ whole genome shotgun (WGS) entry which is preliminary data.</text>
</comment>
<evidence type="ECO:0000256" key="1">
    <source>
        <dbReference type="SAM" id="MobiDB-lite"/>
    </source>
</evidence>
<accession>A0A9D4DX98</accession>
<organism evidence="3 4">
    <name type="scientific">Dreissena polymorpha</name>
    <name type="common">Zebra mussel</name>
    <name type="synonym">Mytilus polymorpha</name>
    <dbReference type="NCBI Taxonomy" id="45954"/>
    <lineage>
        <taxon>Eukaryota</taxon>
        <taxon>Metazoa</taxon>
        <taxon>Spiralia</taxon>
        <taxon>Lophotrochozoa</taxon>
        <taxon>Mollusca</taxon>
        <taxon>Bivalvia</taxon>
        <taxon>Autobranchia</taxon>
        <taxon>Heteroconchia</taxon>
        <taxon>Euheterodonta</taxon>
        <taxon>Imparidentia</taxon>
        <taxon>Neoheterodontei</taxon>
        <taxon>Myida</taxon>
        <taxon>Dreissenoidea</taxon>
        <taxon>Dreissenidae</taxon>
        <taxon>Dreissena</taxon>
    </lineage>
</organism>
<feature type="region of interest" description="Disordered" evidence="1">
    <location>
        <begin position="396"/>
        <end position="421"/>
    </location>
</feature>
<name>A0A9D4DX98_DREPO</name>
<evidence type="ECO:0000313" key="3">
    <source>
        <dbReference type="EMBL" id="KAH3768180.1"/>
    </source>
</evidence>
<dbReference type="AlphaFoldDB" id="A0A9D4DX98"/>
<protein>
    <submittedName>
        <fullName evidence="3">Uncharacterized protein</fullName>
    </submittedName>
</protein>
<evidence type="ECO:0000256" key="2">
    <source>
        <dbReference type="SAM" id="Phobius"/>
    </source>
</evidence>
<sequence>MDHSEDGNLIHVSRRFFKRARLIHLVLSILMLGDGVVALVLSYGSKGDAQVPYFFSAYICWAWHLSFVIISSVCIYYLQGDGERSVGVNSWVTVFSINSSVIVLFNVMGVVFAVVNGLCISGQQCYYDRNEHANRFIAIALVLLHCLSILVNVLLAKRSHLIGSQFQHDVSVKFIHTMVWLRRKRSRKVSMTSQLPSLPESCVDASENSTFTSPTQRENTPTLTEVQTSKRGSVMATIEIMAMRKHKTHRRTKSHPNMIRNIDLKPDDMEGTVYSIYSDSEMKKSEESKKKKIGLFRKRKKNKVDSESLTSSTKDSVASFTERLAIKTPIPVQLVLYADDSSDSILVEKPVGGAQGGEANRDLSLAEQRKLQRKQEEVLGMQNKLLEQQKTFMATVKSDPGAPPPYQTFANSAETDDESSV</sequence>
<reference evidence="3" key="2">
    <citation type="submission" date="2020-11" db="EMBL/GenBank/DDBJ databases">
        <authorList>
            <person name="McCartney M.A."/>
            <person name="Auch B."/>
            <person name="Kono T."/>
            <person name="Mallez S."/>
            <person name="Becker A."/>
            <person name="Gohl D.M."/>
            <person name="Silverstein K.A.T."/>
            <person name="Koren S."/>
            <person name="Bechman K.B."/>
            <person name="Herman A."/>
            <person name="Abrahante J.E."/>
            <person name="Garbe J."/>
        </authorList>
    </citation>
    <scope>NUCLEOTIDE SEQUENCE</scope>
    <source>
        <strain evidence="3">Duluth1</strain>
        <tissue evidence="3">Whole animal</tissue>
    </source>
</reference>
<feature type="transmembrane region" description="Helical" evidence="2">
    <location>
        <begin position="55"/>
        <end position="78"/>
    </location>
</feature>
<dbReference type="OrthoDB" id="6159310at2759"/>